<keyword evidence="4 14" id="KW-0479">Metal-binding</keyword>
<evidence type="ECO:0000259" key="16">
    <source>
        <dbReference type="PROSITE" id="PS50880"/>
    </source>
</evidence>
<dbReference type="InterPro" id="IPR013826">
    <property type="entry name" value="Topo_IA_cen_sub3"/>
</dbReference>
<keyword evidence="10 14" id="KW-0238">DNA-binding</keyword>
<evidence type="ECO:0000256" key="15">
    <source>
        <dbReference type="RuleBase" id="RU004026"/>
    </source>
</evidence>
<dbReference type="InterPro" id="IPR011545">
    <property type="entry name" value="DEAD/DEAH_box_helicase_dom"/>
</dbReference>
<dbReference type="InterPro" id="IPR027417">
    <property type="entry name" value="P-loop_NTPase"/>
</dbReference>
<comment type="function">
    <text evidence="14">Modifies the topological state of DNA by introducing positive supercoils in an ATP-dependent process, increasing the linking number in steps of +1. Binds to single-stranded DNA, transiently cleaves and then rejoins the ends, introducing a positive supercoil in the process. The scissile phosphodiester is attacked by the catalytic tyrosine of the enzyme, resulting in the formation of a DNA-(5'-phosphotyrosyl)-enzyme intermediate. Probably involved in rewinding DNA strands in regions of the chromosome that have opened up to allow replication, transcription, DNA repair and/or for DNA protection.</text>
</comment>
<evidence type="ECO:0000256" key="6">
    <source>
        <dbReference type="ARBA" id="ARBA00022771"/>
    </source>
</evidence>
<dbReference type="PROSITE" id="PS51192">
    <property type="entry name" value="HELICASE_ATP_BIND_1"/>
    <property type="match status" value="1"/>
</dbReference>
<keyword evidence="6 14" id="KW-0863">Zinc-finger</keyword>
<comment type="miscellaneous">
    <text evidence="14">This enzyme is the only unique feature of hyperthermophilic bacteria/archaea known and seems to be essential for adaptation to life at high temperatures. It may play a role in stabilization of DNA at high temperatures.</text>
</comment>
<organism evidence="20">
    <name type="scientific">Thermosphaera aggregans</name>
    <dbReference type="NCBI Taxonomy" id="54254"/>
    <lineage>
        <taxon>Archaea</taxon>
        <taxon>Thermoproteota</taxon>
        <taxon>Thermoprotei</taxon>
        <taxon>Desulfurococcales</taxon>
        <taxon>Desulfurococcaceae</taxon>
        <taxon>Thermosphaera</taxon>
    </lineage>
</organism>
<feature type="domain" description="Topo IA-type catalytic" evidence="19">
    <location>
        <begin position="796"/>
        <end position="1202"/>
    </location>
</feature>
<dbReference type="Gene3D" id="3.40.50.140">
    <property type="match status" value="2"/>
</dbReference>
<dbReference type="Gene3D" id="1.10.460.10">
    <property type="entry name" value="Topoisomerase I, domain 2"/>
    <property type="match status" value="1"/>
</dbReference>
<dbReference type="Pfam" id="PF00270">
    <property type="entry name" value="DEAD"/>
    <property type="match status" value="1"/>
</dbReference>
<dbReference type="InterPro" id="IPR003602">
    <property type="entry name" value="Topo_IA_DNA-bd_dom"/>
</dbReference>
<dbReference type="InterPro" id="IPR005736">
    <property type="entry name" value="Reverse_gyrase"/>
</dbReference>
<dbReference type="PRINTS" id="PR00417">
    <property type="entry name" value="PRTPISMRASEI"/>
</dbReference>
<dbReference type="NCBIfam" id="TIGR01054">
    <property type="entry name" value="rgy"/>
    <property type="match status" value="1"/>
</dbReference>
<comment type="similarity">
    <text evidence="14">In the C-terminal section; belongs to the type IA topoisomerase family.</text>
</comment>
<dbReference type="InterPro" id="IPR003593">
    <property type="entry name" value="AAA+_ATPase"/>
</dbReference>
<sequence>MLTHVLNPLYRSSCPVCGGDLTSRDIEEYGKCPRCRSGLDSSLNVFTLNKIIEDELWDFEEFFKTTTKGLTPWGAQKTWIKRILSGENTVLIAPTGMGKTTLLIAYALFASNRGKRVLYITPTRALGKQIHERINWDAGKEYAVFYDSGLSRRKKQALLERIGNGDFKILVITNSFLGRNFELLRRHEFDIIIVDDVDSLLRSEKNILRLLFLLGFNEEVVQLAKKRLQLLWRLMVSKSLNNEESYYSIVKEYLDLDAKIEASLRTLKRRELIVASATGRIKGLMGRILKDLLQIDVSGITIYGRDVTDSYCLRSLDEASRELAALVKTLGPGCVIYVSPRHPFKQQLVKLSEDLRGILEKEGFKIADATPVNVLKLVSGQVDVLIGSASYYGSGVRGIDAPQSIKYVVFLGTPVFTVSLESFLSNPNILTRILIELAEKTSAKSLREKAYTVRRLVYYLSPGEMRLLRNVLKGKIPEEAIKPNEKLYGKYVELKTLYSETIDEVKKYLDVNTVLEAGSITLLKNRDGYVALIPDSMTYIQASGRVSRLYGGRMTHGLSLILETPLLSNLVKGLEMKLRLINKDLGFRELKELDLSVEKELAESTRTRSGEWLLKYRSVLIVVESPTKAKTIARFFGKPVSRRIGDVNVYEIPVKIGEEIIDLNITATRGHLYDLTTDPSIDNYGIIVENGLVAPVYETIKKCRVCGTQFTHEASCPRCGSGVFSDQKTIVNALRKLASEVDEVLIATDPDIEGEKIAYDVYLAVLPVNSNVWRIELHEITLQEFLKSIERKRSVDRNKVLAEIYRRSLDRLVGFSLSQDLWSRFGRRYLGAGRVQTPVLGMIIQRYRDYVEGKCRKIEFSLGSPLNTKYSLCVDKDSSLVDEARRAGKILLRKEGEEVVEIAPKPPYTTDEFLVDAARRGIPVTLAMKIAQELFEAGLITYHRTDSRYVSATGVSIASKYLASKNLKNLFKPSHWGMPGTHEAIRPVYPYDTDDLMKAFTEGLIPLTIPLTGLHYSLYDMIFKRFIASQMKPFKAVKARFSLWVNGILLGTVEVYTRIVEEGFNVLAGVKTHEVLGNIEEAEVPVREVKTSISSRTFLYNEGDLVALMKKTGIGRPSTYSKIISSIERHGYIIKSKKKLKLIPTKTGIMVYEYVSTAYPDLTSIELTKKMEDLIDEISVGRLNAAEVIMDLMQSLSTRSLITVKTVNTSSSPL</sequence>
<dbReference type="Gene3D" id="2.20.20.30">
    <property type="entry name" value="reverse gyrase domain"/>
    <property type="match status" value="1"/>
</dbReference>
<dbReference type="EC" id="5.6.2.-" evidence="14"/>
<comment type="similarity">
    <text evidence="12 14">In the N-terminal section; belongs to the DEAD box helicase family. DDVD subfamily.</text>
</comment>
<evidence type="ECO:0000256" key="13">
    <source>
        <dbReference type="ARBA" id="ARBA00049360"/>
    </source>
</evidence>
<feature type="active site" description="O-(5'-phospho-DNA)-tyrosine intermediate" evidence="14">
    <location>
        <position position="942"/>
    </location>
</feature>
<dbReference type="PROSITE" id="PS52037">
    <property type="entry name" value="ZF_RG_C"/>
    <property type="match status" value="1"/>
</dbReference>
<dbReference type="PANTHER" id="PTHR43505:SF1">
    <property type="entry name" value="REVERSE GYRASE"/>
    <property type="match status" value="1"/>
</dbReference>
<evidence type="ECO:0000256" key="5">
    <source>
        <dbReference type="ARBA" id="ARBA00022741"/>
    </source>
</evidence>
<accession>A0A7C2BLM7</accession>
<gene>
    <name evidence="14 20" type="primary">rgy</name>
    <name evidence="20" type="ORF">ENP55_06865</name>
</gene>
<dbReference type="GO" id="GO:0003677">
    <property type="term" value="F:DNA binding"/>
    <property type="evidence" value="ECO:0007669"/>
    <property type="project" value="UniProtKB-UniRule"/>
</dbReference>
<evidence type="ECO:0000256" key="7">
    <source>
        <dbReference type="ARBA" id="ARBA00022833"/>
    </source>
</evidence>
<evidence type="ECO:0000259" key="19">
    <source>
        <dbReference type="PROSITE" id="PS52039"/>
    </source>
</evidence>
<feature type="domain" description="RG N-terminal-type" evidence="18">
    <location>
        <begin position="1"/>
        <end position="43"/>
    </location>
</feature>
<dbReference type="SMART" id="SM00487">
    <property type="entry name" value="DEXDc"/>
    <property type="match status" value="1"/>
</dbReference>
<evidence type="ECO:0000256" key="14">
    <source>
        <dbReference type="HAMAP-Rule" id="MF_01125"/>
    </source>
</evidence>
<dbReference type="Gene3D" id="3.30.56.120">
    <property type="match status" value="1"/>
</dbReference>
<keyword evidence="7 14" id="KW-0862">Zinc</keyword>
<evidence type="ECO:0000256" key="11">
    <source>
        <dbReference type="ARBA" id="ARBA00023235"/>
    </source>
</evidence>
<evidence type="ECO:0000256" key="3">
    <source>
        <dbReference type="ARBA" id="ARBA00022490"/>
    </source>
</evidence>
<name>A0A7C2BLM7_9CREN</name>
<comment type="caution">
    <text evidence="20">The sequence shown here is derived from an EMBL/GenBank/DDBJ whole genome shotgun (WGS) entry which is preliminary data.</text>
</comment>
<dbReference type="GO" id="GO:0006265">
    <property type="term" value="P:DNA topological change"/>
    <property type="evidence" value="ECO:0007669"/>
    <property type="project" value="UniProtKB-UniRule"/>
</dbReference>
<dbReference type="CDD" id="cd17924">
    <property type="entry name" value="DDXDc_reverse_gyrase"/>
    <property type="match status" value="1"/>
</dbReference>
<feature type="region of interest" description="Topoisomerase I" evidence="14">
    <location>
        <begin position="614"/>
        <end position="1214"/>
    </location>
</feature>
<dbReference type="Pfam" id="PF01131">
    <property type="entry name" value="Topoisom_bac"/>
    <property type="match status" value="1"/>
</dbReference>
<dbReference type="InterPro" id="IPR006171">
    <property type="entry name" value="TOPRIM_dom"/>
</dbReference>
<dbReference type="PROSITE" id="PS50880">
    <property type="entry name" value="TOPRIM"/>
    <property type="match status" value="1"/>
</dbReference>
<keyword evidence="11 14" id="KW-0413">Isomerase</keyword>
<feature type="domain" description="Toprim" evidence="16">
    <location>
        <begin position="618"/>
        <end position="780"/>
    </location>
</feature>
<dbReference type="SMART" id="SM00493">
    <property type="entry name" value="TOPRIM"/>
    <property type="match status" value="1"/>
</dbReference>
<evidence type="ECO:0000259" key="17">
    <source>
        <dbReference type="PROSITE" id="PS51192"/>
    </source>
</evidence>
<evidence type="ECO:0000256" key="1">
    <source>
        <dbReference type="ARBA" id="ARBA00004496"/>
    </source>
</evidence>
<evidence type="ECO:0000256" key="10">
    <source>
        <dbReference type="ARBA" id="ARBA00023125"/>
    </source>
</evidence>
<comment type="subcellular location">
    <subcellularLocation>
        <location evidence="1 14">Cytoplasm</location>
    </subcellularLocation>
</comment>
<dbReference type="Gene3D" id="2.60.510.20">
    <property type="match status" value="1"/>
</dbReference>
<dbReference type="SMART" id="SM00437">
    <property type="entry name" value="TOP1Ac"/>
    <property type="match status" value="1"/>
</dbReference>
<dbReference type="InterPro" id="IPR013497">
    <property type="entry name" value="Topo_IA_cen"/>
</dbReference>
<reference evidence="20" key="1">
    <citation type="journal article" date="2020" name="mSystems">
        <title>Genome- and Community-Level Interaction Insights into Carbon Utilization and Element Cycling Functions of Hydrothermarchaeota in Hydrothermal Sediment.</title>
        <authorList>
            <person name="Zhou Z."/>
            <person name="Liu Y."/>
            <person name="Xu W."/>
            <person name="Pan J."/>
            <person name="Luo Z.H."/>
            <person name="Li M."/>
        </authorList>
    </citation>
    <scope>NUCLEOTIDE SEQUENCE [LARGE SCALE GENOMIC DNA]</scope>
    <source>
        <strain evidence="20">SpSt-23</strain>
    </source>
</reference>
<dbReference type="GO" id="GO:0016787">
    <property type="term" value="F:hydrolase activity"/>
    <property type="evidence" value="ECO:0007669"/>
    <property type="project" value="UniProtKB-KW"/>
</dbReference>
<comment type="function">
    <text evidence="15">Modifies the topological state of DNA by introducing positive supercoils in an ATP-dependent process, increasing the linking number in steps of +1. Binds to single-stranded DNA, transiently cleaves and then rejoins the ends, introducing a positive supercoil in the process. The scissile phosphodiester is attacked by the catalytic tyrosine of the enzyme, resulting in the formation of a DNA-(5'-phosphotyrosyl)-enzyme intermediate. Involved in rewinding DNA strands in regions of the chromosome that have opened up to allow replication, transcription, DNA repair and/or for DNA protection.</text>
</comment>
<comment type="subunit">
    <text evidence="2 14">Monomer.</text>
</comment>
<dbReference type="PROSITE" id="PS52039">
    <property type="entry name" value="TOPO_IA_2"/>
    <property type="match status" value="1"/>
</dbReference>
<evidence type="ECO:0000256" key="8">
    <source>
        <dbReference type="ARBA" id="ARBA00022840"/>
    </source>
</evidence>
<protein>
    <recommendedName>
        <fullName evidence="14 15">Reverse gyrase</fullName>
        <ecNumber evidence="14">5.6.2.-</ecNumber>
    </recommendedName>
</protein>
<keyword evidence="3 14" id="KW-0963">Cytoplasm</keyword>
<keyword evidence="14 20" id="KW-0378">Hydrolase</keyword>
<dbReference type="SMART" id="SM00382">
    <property type="entry name" value="AAA"/>
    <property type="match status" value="1"/>
</dbReference>
<evidence type="ECO:0000313" key="20">
    <source>
        <dbReference type="EMBL" id="HEF87973.1"/>
    </source>
</evidence>
<dbReference type="InterPro" id="IPR023405">
    <property type="entry name" value="Topo_IA_core_domain"/>
</dbReference>
<dbReference type="SMART" id="SM00436">
    <property type="entry name" value="TOP1Bc"/>
    <property type="match status" value="1"/>
</dbReference>
<proteinExistence type="inferred from homology"/>
<keyword evidence="9 14" id="KW-0799">Topoisomerase</keyword>
<dbReference type="SUPFAM" id="SSF52540">
    <property type="entry name" value="P-loop containing nucleoside triphosphate hydrolases"/>
    <property type="match status" value="2"/>
</dbReference>
<comment type="cofactor">
    <cofactor evidence="14">
        <name>Zn(2+)</name>
        <dbReference type="ChEBI" id="CHEBI:29105"/>
    </cofactor>
    <text evidence="14">Binds 1 or 2 zinc ions per subunit.</text>
</comment>
<comment type="catalytic activity">
    <reaction evidence="13 14 15">
        <text>ATP + H2O = ADP + phosphate + H(+)</text>
        <dbReference type="Rhea" id="RHEA:13065"/>
        <dbReference type="ChEBI" id="CHEBI:15377"/>
        <dbReference type="ChEBI" id="CHEBI:15378"/>
        <dbReference type="ChEBI" id="CHEBI:30616"/>
        <dbReference type="ChEBI" id="CHEBI:43474"/>
        <dbReference type="ChEBI" id="CHEBI:456216"/>
    </reaction>
</comment>
<dbReference type="GO" id="GO:0160097">
    <property type="term" value="F:reverse gyrase activity"/>
    <property type="evidence" value="ECO:0007669"/>
    <property type="project" value="UniProtKB-UniRule"/>
</dbReference>
<feature type="domain" description="Helicase ATP-binding" evidence="17">
    <location>
        <begin position="80"/>
        <end position="234"/>
    </location>
</feature>
<evidence type="ECO:0000256" key="12">
    <source>
        <dbReference type="ARBA" id="ARBA00043976"/>
    </source>
</evidence>
<dbReference type="PROSITE" id="PS52036">
    <property type="entry name" value="ZF_RG_N"/>
    <property type="match status" value="1"/>
</dbReference>
<evidence type="ECO:0000256" key="9">
    <source>
        <dbReference type="ARBA" id="ARBA00023029"/>
    </source>
</evidence>
<evidence type="ECO:0000256" key="4">
    <source>
        <dbReference type="ARBA" id="ARBA00022723"/>
    </source>
</evidence>
<dbReference type="InterPro" id="IPR013824">
    <property type="entry name" value="Topo_IA_cen_sub1"/>
</dbReference>
<dbReference type="Pfam" id="PF01751">
    <property type="entry name" value="Toprim"/>
    <property type="match status" value="1"/>
</dbReference>
<dbReference type="PANTHER" id="PTHR43505">
    <property type="entry name" value="REVERSE GYRASE"/>
    <property type="match status" value="1"/>
</dbReference>
<dbReference type="EMBL" id="DSJT01000038">
    <property type="protein sequence ID" value="HEF87973.1"/>
    <property type="molecule type" value="Genomic_DNA"/>
</dbReference>
<dbReference type="InterPro" id="IPR040569">
    <property type="entry name" value="Znf_Rg"/>
</dbReference>
<dbReference type="InterPro" id="IPR003601">
    <property type="entry name" value="Topo_IA_2"/>
</dbReference>
<dbReference type="Gene3D" id="3.40.50.300">
    <property type="entry name" value="P-loop containing nucleotide triphosphate hydrolases"/>
    <property type="match status" value="3"/>
</dbReference>
<dbReference type="InterPro" id="IPR014001">
    <property type="entry name" value="Helicase_ATP-bd"/>
</dbReference>
<dbReference type="SUPFAM" id="SSF56712">
    <property type="entry name" value="Prokaryotic type I DNA topoisomerase"/>
    <property type="match status" value="1"/>
</dbReference>
<evidence type="ECO:0000259" key="18">
    <source>
        <dbReference type="PROSITE" id="PS52036"/>
    </source>
</evidence>
<dbReference type="HAMAP" id="MF_01125">
    <property type="entry name" value="Reverse_gyrase"/>
    <property type="match status" value="1"/>
</dbReference>
<dbReference type="GO" id="GO:0006260">
    <property type="term" value="P:DNA replication"/>
    <property type="evidence" value="ECO:0007669"/>
    <property type="project" value="UniProtKB-UniRule"/>
</dbReference>
<dbReference type="Gene3D" id="1.10.290.10">
    <property type="entry name" value="Topoisomerase I, domain 4"/>
    <property type="match status" value="1"/>
</dbReference>
<dbReference type="GO" id="GO:0008270">
    <property type="term" value="F:zinc ion binding"/>
    <property type="evidence" value="ECO:0007669"/>
    <property type="project" value="UniProtKB-UniRule"/>
</dbReference>
<keyword evidence="8 14" id="KW-0067">ATP-binding</keyword>
<dbReference type="GO" id="GO:0008094">
    <property type="term" value="F:ATP-dependent activity, acting on DNA"/>
    <property type="evidence" value="ECO:0007669"/>
    <property type="project" value="UniProtKB-UniRule"/>
</dbReference>
<comment type="domain">
    <text evidence="14">Introduction of positive supercoils requires the cooperation of both domains. The helicase-like domain probably does not directly unwind DNA, but more likely acts by driving ATP-dependent conformational changes within the whole enzyme. A beta hairpin in the 'latch' region of the N-terminal domain plays a regulatory role in the enzyme, repressing topoisomerase activity in the absence of ATP and preventing the enzyme from acting as an ATP-independent relaxing enzyme; it also helps to coordinate nucleotide hydrolysis by the ATPase domain with the supercoiling activity of the topoisomerase domain.</text>
</comment>
<evidence type="ECO:0000256" key="2">
    <source>
        <dbReference type="ARBA" id="ARBA00011245"/>
    </source>
</evidence>
<keyword evidence="5 14" id="KW-0547">Nucleotide-binding</keyword>
<dbReference type="CDD" id="cd00186">
    <property type="entry name" value="TOP1Ac"/>
    <property type="match status" value="1"/>
</dbReference>
<dbReference type="GO" id="GO:0005524">
    <property type="term" value="F:ATP binding"/>
    <property type="evidence" value="ECO:0007669"/>
    <property type="project" value="UniProtKB-UniRule"/>
</dbReference>
<feature type="binding site" evidence="14">
    <location>
        <position position="76"/>
    </location>
    <ligand>
        <name>ATP</name>
        <dbReference type="ChEBI" id="CHEBI:30616"/>
    </ligand>
</feature>
<dbReference type="GO" id="GO:0005737">
    <property type="term" value="C:cytoplasm"/>
    <property type="evidence" value="ECO:0007669"/>
    <property type="project" value="UniProtKB-SubCell"/>
</dbReference>
<dbReference type="AlphaFoldDB" id="A0A7C2BLM7"/>